<feature type="compositionally biased region" description="Pro residues" evidence="1">
    <location>
        <begin position="266"/>
        <end position="276"/>
    </location>
</feature>
<dbReference type="Proteomes" id="UP000694544">
    <property type="component" value="Unplaced"/>
</dbReference>
<evidence type="ECO:0000256" key="1">
    <source>
        <dbReference type="SAM" id="MobiDB-lite"/>
    </source>
</evidence>
<feature type="region of interest" description="Disordered" evidence="1">
    <location>
        <begin position="178"/>
        <end position="236"/>
    </location>
</feature>
<dbReference type="GeneTree" id="ENSGT00860000135964"/>
<dbReference type="AlphaFoldDB" id="A0A8C6EFJ8"/>
<accession>A0A8C6EFJ8</accession>
<name>A0A8C6EFJ8_MOSMO</name>
<reference evidence="2" key="1">
    <citation type="submission" date="2025-08" db="UniProtKB">
        <authorList>
            <consortium name="Ensembl"/>
        </authorList>
    </citation>
    <scope>IDENTIFICATION</scope>
</reference>
<protein>
    <submittedName>
        <fullName evidence="2">Uncharacterized protein</fullName>
    </submittedName>
</protein>
<dbReference type="Ensembl" id="ENSMMST00000029507.1">
    <property type="protein sequence ID" value="ENSMMSP00000026756.1"/>
    <property type="gene ID" value="ENSMMSG00000020098.1"/>
</dbReference>
<feature type="region of interest" description="Disordered" evidence="1">
    <location>
        <begin position="255"/>
        <end position="279"/>
    </location>
</feature>
<keyword evidence="3" id="KW-1185">Reference proteome</keyword>
<proteinExistence type="predicted"/>
<organism evidence="2 3">
    <name type="scientific">Moschus moschiferus</name>
    <name type="common">Siberian musk deer</name>
    <name type="synonym">Moschus sibiricus</name>
    <dbReference type="NCBI Taxonomy" id="68415"/>
    <lineage>
        <taxon>Eukaryota</taxon>
        <taxon>Metazoa</taxon>
        <taxon>Chordata</taxon>
        <taxon>Craniata</taxon>
        <taxon>Vertebrata</taxon>
        <taxon>Euteleostomi</taxon>
        <taxon>Mammalia</taxon>
        <taxon>Eutheria</taxon>
        <taxon>Laurasiatheria</taxon>
        <taxon>Artiodactyla</taxon>
        <taxon>Ruminantia</taxon>
        <taxon>Pecora</taxon>
        <taxon>Moschidae</taxon>
        <taxon>Moschus</taxon>
    </lineage>
</organism>
<sequence>MGTEQPKEPSGGEWCGRAALGQLCPQHLGTLHPATTPFWPWKLLKGSSGQSPSTGPLGWLPPCILRRRQAVEPGGESEVGSHPPSSLFSLQAATGPRPFSVPRIILTECAPHTPSPPETRLEEPGLRTTPTPRPRTLASGLLCRDNPPAPPGMVATAFQAWNSPMLGKEGAALKTLVTGDCSPERGGAGIPSPWEPTPERTQEPSTAETPPEETHKDSGHHTPPCGGEHKAQRAAITQRMDSLEETLRELEAALSQMGMASATGPPGSPPPLPPGPQVAACRSIFWPGEFHGQYSSWGHKESDTTE</sequence>
<evidence type="ECO:0000313" key="3">
    <source>
        <dbReference type="Proteomes" id="UP000694544"/>
    </source>
</evidence>
<feature type="region of interest" description="Disordered" evidence="1">
    <location>
        <begin position="109"/>
        <end position="139"/>
    </location>
</feature>
<evidence type="ECO:0000313" key="2">
    <source>
        <dbReference type="Ensembl" id="ENSMMSP00000026756.1"/>
    </source>
</evidence>
<reference evidence="2" key="2">
    <citation type="submission" date="2025-09" db="UniProtKB">
        <authorList>
            <consortium name="Ensembl"/>
        </authorList>
    </citation>
    <scope>IDENTIFICATION</scope>
</reference>
<feature type="compositionally biased region" description="Low complexity" evidence="1">
    <location>
        <begin position="127"/>
        <end position="136"/>
    </location>
</feature>